<dbReference type="Proteomes" id="UP000221165">
    <property type="component" value="Unassembled WGS sequence"/>
</dbReference>
<dbReference type="OrthoDB" id="331636at2759"/>
<dbReference type="VEuPathDB" id="ToxoDB:CSUI_008549"/>
<reference evidence="2 3" key="1">
    <citation type="journal article" date="2017" name="Int. J. Parasitol.">
        <title>The genome of the protozoan parasite Cystoisospora suis and a reverse vaccinology approach to identify vaccine candidates.</title>
        <authorList>
            <person name="Palmieri N."/>
            <person name="Shrestha A."/>
            <person name="Ruttkowski B."/>
            <person name="Beck T."/>
            <person name="Vogl C."/>
            <person name="Tomley F."/>
            <person name="Blake D.P."/>
            <person name="Joachim A."/>
        </authorList>
    </citation>
    <scope>NUCLEOTIDE SEQUENCE [LARGE SCALE GENOMIC DNA]</scope>
    <source>
        <strain evidence="2 3">Wien I</strain>
    </source>
</reference>
<dbReference type="GeneID" id="94431889"/>
<feature type="compositionally biased region" description="Basic and acidic residues" evidence="1">
    <location>
        <begin position="559"/>
        <end position="570"/>
    </location>
</feature>
<dbReference type="AlphaFoldDB" id="A0A2C6KKG9"/>
<feature type="compositionally biased region" description="Basic and acidic residues" evidence="1">
    <location>
        <begin position="41"/>
        <end position="51"/>
    </location>
</feature>
<feature type="region of interest" description="Disordered" evidence="1">
    <location>
        <begin position="488"/>
        <end position="570"/>
    </location>
</feature>
<evidence type="ECO:0000313" key="2">
    <source>
        <dbReference type="EMBL" id="PHJ17629.1"/>
    </source>
</evidence>
<protein>
    <submittedName>
        <fullName evidence="2">Uncharacterized protein</fullName>
    </submittedName>
</protein>
<name>A0A2C6KKG9_9APIC</name>
<evidence type="ECO:0000313" key="3">
    <source>
        <dbReference type="Proteomes" id="UP000221165"/>
    </source>
</evidence>
<gene>
    <name evidence="2" type="ORF">CSUI_008549</name>
</gene>
<feature type="compositionally biased region" description="Basic and acidic residues" evidence="1">
    <location>
        <begin position="84"/>
        <end position="97"/>
    </location>
</feature>
<feature type="compositionally biased region" description="Basic and acidic residues" evidence="1">
    <location>
        <begin position="206"/>
        <end position="215"/>
    </location>
</feature>
<feature type="compositionally biased region" description="Basic and acidic residues" evidence="1">
    <location>
        <begin position="179"/>
        <end position="197"/>
    </location>
</feature>
<keyword evidence="3" id="KW-1185">Reference proteome</keyword>
<feature type="compositionally biased region" description="Basic and acidic residues" evidence="1">
    <location>
        <begin position="305"/>
        <end position="316"/>
    </location>
</feature>
<dbReference type="RefSeq" id="XP_067919347.1">
    <property type="nucleotide sequence ID" value="XM_068068678.1"/>
</dbReference>
<sequence length="570" mass="64159">MELFLAYKSTRALSPRRGRSRSLEMDTSSPRDRKRSPPRRGKNEHVFKDNGRNGVLDQHLNNPSLRDMSGSSKGSSAKPTDTFLNDRESEFSMKDDSTVTGSREVFKDTAGRKARSTDTNSSCSSSPNKCMTRGLRTTSRKSSNPTFTQLKESSSFVSNEDEGKREVVSSGDTVHSKARREANEQERKQESNEESNRGKRKRTQNNRKDKRDSQISRKFTMAPETGLSPTPIMGNEAVAPTGDWSPSRLLTALLSPLSSLDSSEGDNNNKDKKEEKDQEPSLELDKIFLVSQPIRSPLKTRHKERSTCDRHQDRTRARSLPAVRNRSRGRSTEREAQKTGGSRRRISSQGSGALANDKKSAFASCLSPTSASDRLALGNKPDPYFVFNPDLFDDEDVWTESRLRQLCDSLEIDAGSTATERTRDRLLNSLRDFHRSRMFTERWHVSDEDFLNFNQEGSNFFFVPVDTMDVPSECVNVVDTASHNRAKPILKKARRSSTPVDSSLSPDGTREKATSSTENARNRKRKRPFTGEDSTSRFTSNKRIKFSAFNSVQLIDPPPQEKDSELSTES</sequence>
<feature type="compositionally biased region" description="Basic and acidic residues" evidence="1">
    <location>
        <begin position="267"/>
        <end position="286"/>
    </location>
</feature>
<dbReference type="EMBL" id="MIGC01004812">
    <property type="protein sequence ID" value="PHJ17629.1"/>
    <property type="molecule type" value="Genomic_DNA"/>
</dbReference>
<feature type="compositionally biased region" description="Polar residues" evidence="1">
    <location>
        <begin position="496"/>
        <end position="506"/>
    </location>
</feature>
<feature type="compositionally biased region" description="Polar residues" evidence="1">
    <location>
        <begin position="59"/>
        <end position="83"/>
    </location>
</feature>
<feature type="compositionally biased region" description="Low complexity" evidence="1">
    <location>
        <begin position="245"/>
        <end position="266"/>
    </location>
</feature>
<feature type="compositionally biased region" description="Polar residues" evidence="1">
    <location>
        <begin position="135"/>
        <end position="158"/>
    </location>
</feature>
<comment type="caution">
    <text evidence="2">The sequence shown here is derived from an EMBL/GenBank/DDBJ whole genome shotgun (WGS) entry which is preliminary data.</text>
</comment>
<evidence type="ECO:0000256" key="1">
    <source>
        <dbReference type="SAM" id="MobiDB-lite"/>
    </source>
</evidence>
<organism evidence="2 3">
    <name type="scientific">Cystoisospora suis</name>
    <dbReference type="NCBI Taxonomy" id="483139"/>
    <lineage>
        <taxon>Eukaryota</taxon>
        <taxon>Sar</taxon>
        <taxon>Alveolata</taxon>
        <taxon>Apicomplexa</taxon>
        <taxon>Conoidasida</taxon>
        <taxon>Coccidia</taxon>
        <taxon>Eucoccidiorida</taxon>
        <taxon>Eimeriorina</taxon>
        <taxon>Sarcocystidae</taxon>
        <taxon>Cystoisospora</taxon>
    </lineage>
</organism>
<proteinExistence type="predicted"/>
<accession>A0A2C6KKG9</accession>
<feature type="region of interest" description="Disordered" evidence="1">
    <location>
        <begin position="1"/>
        <end position="354"/>
    </location>
</feature>